<sequence>ITGHPRPKLRSSEPTVIPVWMSSSVHYIARCFSIASAGRRPRNNRDYAGRAGNNCSDRTHCLPELKIRGEVVWMGCDAGIMRVSKCRIRNWGLGGRSESKAMQTLYSRSQEGIRTHGPQVIGEGVSVGPGCACGLSCATAIDKL</sequence>
<evidence type="ECO:0000313" key="2">
    <source>
        <dbReference type="Proteomes" id="UP000194127"/>
    </source>
</evidence>
<name>A0A1X6MPN4_9APHY</name>
<proteinExistence type="predicted"/>
<feature type="non-terminal residue" evidence="1">
    <location>
        <position position="1"/>
    </location>
</feature>
<accession>A0A1X6MPN4</accession>
<keyword evidence="2" id="KW-1185">Reference proteome</keyword>
<protein>
    <submittedName>
        <fullName evidence="1">Uncharacterized protein</fullName>
    </submittedName>
</protein>
<reference evidence="1 2" key="1">
    <citation type="submission" date="2017-04" db="EMBL/GenBank/DDBJ databases">
        <title>Genome Sequence of the Model Brown-Rot Fungus Postia placenta SB12.</title>
        <authorList>
            <consortium name="DOE Joint Genome Institute"/>
            <person name="Gaskell J."/>
            <person name="Kersten P."/>
            <person name="Larrondo L.F."/>
            <person name="Canessa P."/>
            <person name="Martinez D."/>
            <person name="Hibbett D."/>
            <person name="Schmoll M."/>
            <person name="Kubicek C.P."/>
            <person name="Martinez A.T."/>
            <person name="Yadav J."/>
            <person name="Master E."/>
            <person name="Magnuson J.K."/>
            <person name="James T."/>
            <person name="Yaver D."/>
            <person name="Berka R."/>
            <person name="Labutti K."/>
            <person name="Lipzen A."/>
            <person name="Aerts A."/>
            <person name="Barry K."/>
            <person name="Henrissat B."/>
            <person name="Blanchette R."/>
            <person name="Grigoriev I."/>
            <person name="Cullen D."/>
        </authorList>
    </citation>
    <scope>NUCLEOTIDE SEQUENCE [LARGE SCALE GENOMIC DNA]</scope>
    <source>
        <strain evidence="1 2">MAD-698-R-SB12</strain>
    </source>
</reference>
<dbReference type="GeneID" id="36322849"/>
<organism evidence="1 2">
    <name type="scientific">Postia placenta MAD-698-R-SB12</name>
    <dbReference type="NCBI Taxonomy" id="670580"/>
    <lineage>
        <taxon>Eukaryota</taxon>
        <taxon>Fungi</taxon>
        <taxon>Dikarya</taxon>
        <taxon>Basidiomycota</taxon>
        <taxon>Agaricomycotina</taxon>
        <taxon>Agaricomycetes</taxon>
        <taxon>Polyporales</taxon>
        <taxon>Adustoporiaceae</taxon>
        <taxon>Rhodonia</taxon>
    </lineage>
</organism>
<dbReference type="RefSeq" id="XP_024335023.1">
    <property type="nucleotide sequence ID" value="XM_024477899.1"/>
</dbReference>
<dbReference type="Proteomes" id="UP000194127">
    <property type="component" value="Unassembled WGS sequence"/>
</dbReference>
<dbReference type="AlphaFoldDB" id="A0A1X6MPN4"/>
<gene>
    <name evidence="1" type="ORF">POSPLADRAFT_1041380</name>
</gene>
<dbReference type="EMBL" id="KZ110605">
    <property type="protein sequence ID" value="OSX58229.1"/>
    <property type="molecule type" value="Genomic_DNA"/>
</dbReference>
<evidence type="ECO:0000313" key="1">
    <source>
        <dbReference type="EMBL" id="OSX58229.1"/>
    </source>
</evidence>